<sequence length="136" mass="15278">MEIEEALEYVERNHRAVLSTLRRDGTPQLTPVLVTGDGAGHAVVSTTAGSAKVGNLRRDPRAWLCVLPDQFFGRWIQVAADVDVVELPDAMPLLEDYYRRISGEHEDWDAYRRAMREEHRVALLLRPTRAVASPSG</sequence>
<evidence type="ECO:0000313" key="4">
    <source>
        <dbReference type="Proteomes" id="UP001597018"/>
    </source>
</evidence>
<dbReference type="Proteomes" id="UP001597018">
    <property type="component" value="Unassembled WGS sequence"/>
</dbReference>
<keyword evidence="4" id="KW-1185">Reference proteome</keyword>
<protein>
    <submittedName>
        <fullName evidence="3">PPOX class F420-dependent oxidoreductase</fullName>
        <ecNumber evidence="3">1.-.-.-</ecNumber>
    </submittedName>
</protein>
<dbReference type="GO" id="GO:0016491">
    <property type="term" value="F:oxidoreductase activity"/>
    <property type="evidence" value="ECO:0007669"/>
    <property type="project" value="UniProtKB-KW"/>
</dbReference>
<proteinExistence type="predicted"/>
<gene>
    <name evidence="3" type="ORF">ACFQ16_18910</name>
</gene>
<dbReference type="Gene3D" id="2.30.110.10">
    <property type="entry name" value="Electron Transport, Fmn-binding Protein, Chain A"/>
    <property type="match status" value="1"/>
</dbReference>
<dbReference type="InterPro" id="IPR052019">
    <property type="entry name" value="F420H2_bilvrd_red/Heme_oxyg"/>
</dbReference>
<reference evidence="4" key="1">
    <citation type="journal article" date="2019" name="Int. J. Syst. Evol. Microbiol.">
        <title>The Global Catalogue of Microorganisms (GCM) 10K type strain sequencing project: providing services to taxonomists for standard genome sequencing and annotation.</title>
        <authorList>
            <consortium name="The Broad Institute Genomics Platform"/>
            <consortium name="The Broad Institute Genome Sequencing Center for Infectious Disease"/>
            <person name="Wu L."/>
            <person name="Ma J."/>
        </authorList>
    </citation>
    <scope>NUCLEOTIDE SEQUENCE [LARGE SCALE GENOMIC DNA]</scope>
    <source>
        <strain evidence="4">CCUG 56401</strain>
    </source>
</reference>
<dbReference type="RefSeq" id="WP_263250349.1">
    <property type="nucleotide sequence ID" value="NZ_BAABLT010000040.1"/>
</dbReference>
<dbReference type="InterPro" id="IPR011576">
    <property type="entry name" value="Pyridox_Oxase_N"/>
</dbReference>
<dbReference type="InterPro" id="IPR019920">
    <property type="entry name" value="F420-binding_dom_put"/>
</dbReference>
<dbReference type="Pfam" id="PF01243">
    <property type="entry name" value="PNPOx_N"/>
    <property type="match status" value="1"/>
</dbReference>
<name>A0ABW3FV98_9PSEU</name>
<accession>A0ABW3FV98</accession>
<keyword evidence="1 3" id="KW-0560">Oxidoreductase</keyword>
<dbReference type="PANTHER" id="PTHR35176:SF2">
    <property type="entry name" value="F420H(2)-DEPENDENT REDUCTASE RV1155"/>
    <property type="match status" value="1"/>
</dbReference>
<dbReference type="EC" id="1.-.-.-" evidence="3"/>
<organism evidence="3 4">
    <name type="scientific">Saccharopolyspora rosea</name>
    <dbReference type="NCBI Taxonomy" id="524884"/>
    <lineage>
        <taxon>Bacteria</taxon>
        <taxon>Bacillati</taxon>
        <taxon>Actinomycetota</taxon>
        <taxon>Actinomycetes</taxon>
        <taxon>Pseudonocardiales</taxon>
        <taxon>Pseudonocardiaceae</taxon>
        <taxon>Saccharopolyspora</taxon>
    </lineage>
</organism>
<dbReference type="PANTHER" id="PTHR35176">
    <property type="entry name" value="HEME OXYGENASE HI_0854-RELATED"/>
    <property type="match status" value="1"/>
</dbReference>
<evidence type="ECO:0000259" key="2">
    <source>
        <dbReference type="Pfam" id="PF01243"/>
    </source>
</evidence>
<evidence type="ECO:0000256" key="1">
    <source>
        <dbReference type="ARBA" id="ARBA00023002"/>
    </source>
</evidence>
<evidence type="ECO:0000313" key="3">
    <source>
        <dbReference type="EMBL" id="MFD0921818.1"/>
    </source>
</evidence>
<dbReference type="InterPro" id="IPR012349">
    <property type="entry name" value="Split_barrel_FMN-bd"/>
</dbReference>
<dbReference type="SUPFAM" id="SSF50475">
    <property type="entry name" value="FMN-binding split barrel"/>
    <property type="match status" value="1"/>
</dbReference>
<feature type="domain" description="Pyridoxamine 5'-phosphate oxidase N-terminal" evidence="2">
    <location>
        <begin position="4"/>
        <end position="128"/>
    </location>
</feature>
<dbReference type="EMBL" id="JBHTIW010000015">
    <property type="protein sequence ID" value="MFD0921818.1"/>
    <property type="molecule type" value="Genomic_DNA"/>
</dbReference>
<comment type="caution">
    <text evidence="3">The sequence shown here is derived from an EMBL/GenBank/DDBJ whole genome shotgun (WGS) entry which is preliminary data.</text>
</comment>
<dbReference type="NCBIfam" id="TIGR03618">
    <property type="entry name" value="Rv1155_F420"/>
    <property type="match status" value="1"/>
</dbReference>